<reference evidence="1" key="1">
    <citation type="submission" date="2023-03" db="EMBL/GenBank/DDBJ databases">
        <title>Massive genome expansion in bonnet fungi (Mycena s.s.) driven by repeated elements and novel gene families across ecological guilds.</title>
        <authorList>
            <consortium name="Lawrence Berkeley National Laboratory"/>
            <person name="Harder C.B."/>
            <person name="Miyauchi S."/>
            <person name="Viragh M."/>
            <person name="Kuo A."/>
            <person name="Thoen E."/>
            <person name="Andreopoulos B."/>
            <person name="Lu D."/>
            <person name="Skrede I."/>
            <person name="Drula E."/>
            <person name="Henrissat B."/>
            <person name="Morin E."/>
            <person name="Kohler A."/>
            <person name="Barry K."/>
            <person name="LaButti K."/>
            <person name="Morin E."/>
            <person name="Salamov A."/>
            <person name="Lipzen A."/>
            <person name="Mereny Z."/>
            <person name="Hegedus B."/>
            <person name="Baldrian P."/>
            <person name="Stursova M."/>
            <person name="Weitz H."/>
            <person name="Taylor A."/>
            <person name="Grigoriev I.V."/>
            <person name="Nagy L.G."/>
            <person name="Martin F."/>
            <person name="Kauserud H."/>
        </authorList>
    </citation>
    <scope>NUCLEOTIDE SEQUENCE</scope>
    <source>
        <strain evidence="1">9284</strain>
    </source>
</reference>
<evidence type="ECO:0000313" key="2">
    <source>
        <dbReference type="Proteomes" id="UP001221142"/>
    </source>
</evidence>
<organism evidence="1 2">
    <name type="scientific">Roridomyces roridus</name>
    <dbReference type="NCBI Taxonomy" id="1738132"/>
    <lineage>
        <taxon>Eukaryota</taxon>
        <taxon>Fungi</taxon>
        <taxon>Dikarya</taxon>
        <taxon>Basidiomycota</taxon>
        <taxon>Agaricomycotina</taxon>
        <taxon>Agaricomycetes</taxon>
        <taxon>Agaricomycetidae</taxon>
        <taxon>Agaricales</taxon>
        <taxon>Marasmiineae</taxon>
        <taxon>Mycenaceae</taxon>
        <taxon>Roridomyces</taxon>
    </lineage>
</organism>
<dbReference type="AlphaFoldDB" id="A0AAD7B6K2"/>
<dbReference type="EMBL" id="JARKIF010000031">
    <property type="protein sequence ID" value="KAJ7612183.1"/>
    <property type="molecule type" value="Genomic_DNA"/>
</dbReference>
<name>A0AAD7B6K2_9AGAR</name>
<comment type="caution">
    <text evidence="1">The sequence shown here is derived from an EMBL/GenBank/DDBJ whole genome shotgun (WGS) entry which is preliminary data.</text>
</comment>
<accession>A0AAD7B6K2</accession>
<sequence length="321" mass="36093">MDPVDGAFSPVEGLWFSDGTVVIRAENSIFRVYAALLAARSTVFQDMMGFPQPADVETLEGCPVVQLQDSAVDVTSFFKAIFDSSFFEPYPARTDLSIVVSVLRLSNKYDVDYLRRRALIHLSSSFPTVLSDYDNKWERMSMSDLFFERPGASVLAIQIAREVHALWILPSAFYFMAETDESLIQSTLSIAAYKGHAACLSAHDQMLFMKSNLQLSRETHHLLRFLYSPDVIPGCTGGEVCRRARMHALAAIQEEAYEHNTDLDPMDVFDPNKLEACKICCEFSTQANQEGRQSIWEKLPKMCGLPSWKELEKMKEAALAG</sequence>
<keyword evidence="2" id="KW-1185">Reference proteome</keyword>
<dbReference type="InterPro" id="IPR011333">
    <property type="entry name" value="SKP1/BTB/POZ_sf"/>
</dbReference>
<dbReference type="CDD" id="cd18186">
    <property type="entry name" value="BTB_POZ_ZBTB_KLHL-like"/>
    <property type="match status" value="1"/>
</dbReference>
<dbReference type="Gene3D" id="3.30.710.10">
    <property type="entry name" value="Potassium Channel Kv1.1, Chain A"/>
    <property type="match status" value="1"/>
</dbReference>
<protein>
    <recommendedName>
        <fullName evidence="3">BTB domain-containing protein</fullName>
    </recommendedName>
</protein>
<gene>
    <name evidence="1" type="ORF">FB45DRAFT_843484</name>
</gene>
<evidence type="ECO:0008006" key="3">
    <source>
        <dbReference type="Google" id="ProtNLM"/>
    </source>
</evidence>
<proteinExistence type="predicted"/>
<dbReference type="Proteomes" id="UP001221142">
    <property type="component" value="Unassembled WGS sequence"/>
</dbReference>
<evidence type="ECO:0000313" key="1">
    <source>
        <dbReference type="EMBL" id="KAJ7612183.1"/>
    </source>
</evidence>